<dbReference type="InterPro" id="IPR019734">
    <property type="entry name" value="TPR_rpt"/>
</dbReference>
<proteinExistence type="predicted"/>
<feature type="transmembrane region" description="Helical" evidence="2">
    <location>
        <begin position="34"/>
        <end position="55"/>
    </location>
</feature>
<comment type="caution">
    <text evidence="4">The sequence shown here is derived from an EMBL/GenBank/DDBJ whole genome shotgun (WGS) entry which is preliminary data.</text>
</comment>
<feature type="repeat" description="TPR" evidence="1">
    <location>
        <begin position="89"/>
        <end position="122"/>
    </location>
</feature>
<dbReference type="SUPFAM" id="SSF48452">
    <property type="entry name" value="TPR-like"/>
    <property type="match status" value="1"/>
</dbReference>
<evidence type="ECO:0000256" key="2">
    <source>
        <dbReference type="SAM" id="Phobius"/>
    </source>
</evidence>
<dbReference type="Gene3D" id="1.25.40.10">
    <property type="entry name" value="Tetratricopeptide repeat domain"/>
    <property type="match status" value="1"/>
</dbReference>
<sequence length="213" mass="24283">MSKGHIPEKELKTDAFLTSMDKFLIYYKENKTTVQWIAIGALGLVVVVIFSAHFIRYKAHKAQQAFDTAVTKEEMTAFIENYDNDKFTPIVLYKKGNLLYEENDYRQALESFEQIVNNYKDSQIVDSAYLGMGYAYTQLQEFDKARAAFETVVNNFKNSAFRAEAQVNLAQMLIRDGNYAEAKKVVDALLDAEPNSLFAESAKSLLPVIKRNL</sequence>
<keyword evidence="1" id="KW-0802">TPR repeat</keyword>
<dbReference type="Proteomes" id="UP000266426">
    <property type="component" value="Unassembled WGS sequence"/>
</dbReference>
<feature type="domain" description="Ancillary SecYEG translocon subunit/Cell division coordinator CpoB TPR" evidence="3">
    <location>
        <begin position="26"/>
        <end position="200"/>
    </location>
</feature>
<evidence type="ECO:0000313" key="4">
    <source>
        <dbReference type="EMBL" id="RJP58068.1"/>
    </source>
</evidence>
<feature type="repeat" description="TPR" evidence="1">
    <location>
        <begin position="126"/>
        <end position="159"/>
    </location>
</feature>
<dbReference type="InterPro" id="IPR011990">
    <property type="entry name" value="TPR-like_helical_dom_sf"/>
</dbReference>
<protein>
    <submittedName>
        <fullName evidence="4">Outer membrane protein assembly factor BamD</fullName>
    </submittedName>
</protein>
<keyword evidence="2" id="KW-1133">Transmembrane helix</keyword>
<dbReference type="InterPro" id="IPR018704">
    <property type="entry name" value="SecYEG/CpoB_TPR"/>
</dbReference>
<dbReference type="SMART" id="SM00028">
    <property type="entry name" value="TPR"/>
    <property type="match status" value="3"/>
</dbReference>
<keyword evidence="2" id="KW-0812">Transmembrane</keyword>
<dbReference type="Pfam" id="PF09976">
    <property type="entry name" value="TPR_21"/>
    <property type="match status" value="1"/>
</dbReference>
<reference evidence="4 5" key="1">
    <citation type="journal article" date="2017" name="ISME J.">
        <title>Energy and carbon metabolisms in a deep terrestrial subsurface fluid microbial community.</title>
        <authorList>
            <person name="Momper L."/>
            <person name="Jungbluth S.P."/>
            <person name="Lee M.D."/>
            <person name="Amend J.P."/>
        </authorList>
    </citation>
    <scope>NUCLEOTIDE SEQUENCE [LARGE SCALE GENOMIC DNA]</scope>
    <source>
        <strain evidence="4">SURF_26</strain>
    </source>
</reference>
<accession>A0A3A4R6Z6</accession>
<dbReference type="PROSITE" id="PS50005">
    <property type="entry name" value="TPR"/>
    <property type="match status" value="3"/>
</dbReference>
<dbReference type="AlphaFoldDB" id="A0A3A4R6Z6"/>
<evidence type="ECO:0000259" key="3">
    <source>
        <dbReference type="Pfam" id="PF09976"/>
    </source>
</evidence>
<evidence type="ECO:0000256" key="1">
    <source>
        <dbReference type="PROSITE-ProRule" id="PRU00339"/>
    </source>
</evidence>
<evidence type="ECO:0000313" key="5">
    <source>
        <dbReference type="Proteomes" id="UP000266426"/>
    </source>
</evidence>
<organism evidence="4 5">
    <name type="scientific">Candidatus Auribacter fodinae</name>
    <dbReference type="NCBI Taxonomy" id="2093366"/>
    <lineage>
        <taxon>Bacteria</taxon>
        <taxon>Pseudomonadati</taxon>
        <taxon>Candidatus Auribacterota</taxon>
        <taxon>Candidatus Auribacteria</taxon>
        <taxon>Candidatus Auribacterales</taxon>
        <taxon>Candidatus Auribacteraceae</taxon>
        <taxon>Candidatus Auribacter</taxon>
    </lineage>
</organism>
<dbReference type="EMBL" id="QZJZ01000071">
    <property type="protein sequence ID" value="RJP58068.1"/>
    <property type="molecule type" value="Genomic_DNA"/>
</dbReference>
<name>A0A3A4R6Z6_9BACT</name>
<feature type="repeat" description="TPR" evidence="1">
    <location>
        <begin position="163"/>
        <end position="196"/>
    </location>
</feature>
<gene>
    <name evidence="4" type="primary">bamD</name>
    <name evidence="4" type="ORF">C4541_08550</name>
</gene>
<keyword evidence="2" id="KW-0472">Membrane</keyword>